<keyword evidence="3" id="KW-0227">DNA damage</keyword>
<evidence type="ECO:0000256" key="7">
    <source>
        <dbReference type="ARBA" id="ARBA00023204"/>
    </source>
</evidence>
<dbReference type="InterPro" id="IPR018060">
    <property type="entry name" value="HTH_AraC"/>
</dbReference>
<dbReference type="InterPro" id="IPR009057">
    <property type="entry name" value="Homeodomain-like_sf"/>
</dbReference>
<dbReference type="GO" id="GO:0006307">
    <property type="term" value="P:DNA alkylation repair"/>
    <property type="evidence" value="ECO:0007669"/>
    <property type="project" value="TreeGrafter"/>
</dbReference>
<dbReference type="GO" id="GO:0003700">
    <property type="term" value="F:DNA-binding transcription factor activity"/>
    <property type="evidence" value="ECO:0007669"/>
    <property type="project" value="InterPro"/>
</dbReference>
<keyword evidence="7" id="KW-0234">DNA repair</keyword>
<organism evidence="10 11">
    <name type="scientific">Galactobacter valiniphilus</name>
    <dbReference type="NCBI Taxonomy" id="2676122"/>
    <lineage>
        <taxon>Bacteria</taxon>
        <taxon>Bacillati</taxon>
        <taxon>Actinomycetota</taxon>
        <taxon>Actinomycetes</taxon>
        <taxon>Micrococcales</taxon>
        <taxon>Micrococcaceae</taxon>
        <taxon>Galactobacter</taxon>
    </lineage>
</organism>
<evidence type="ECO:0000256" key="8">
    <source>
        <dbReference type="SAM" id="MobiDB-lite"/>
    </source>
</evidence>
<dbReference type="Proteomes" id="UP000265419">
    <property type="component" value="Unassembled WGS sequence"/>
</dbReference>
<dbReference type="PANTHER" id="PTHR43003">
    <property type="entry name" value="DNA-3-METHYLADENINE GLYCOSYLASE"/>
    <property type="match status" value="1"/>
</dbReference>
<dbReference type="Pfam" id="PF02805">
    <property type="entry name" value="Ada_Zn_binding"/>
    <property type="match status" value="1"/>
</dbReference>
<evidence type="ECO:0000313" key="11">
    <source>
        <dbReference type="Proteomes" id="UP000265419"/>
    </source>
</evidence>
<dbReference type="GO" id="GO:0008270">
    <property type="term" value="F:zinc ion binding"/>
    <property type="evidence" value="ECO:0007669"/>
    <property type="project" value="InterPro"/>
</dbReference>
<dbReference type="GO" id="GO:0006285">
    <property type="term" value="P:base-excision repair, AP site formation"/>
    <property type="evidence" value="ECO:0007669"/>
    <property type="project" value="TreeGrafter"/>
</dbReference>
<evidence type="ECO:0000256" key="6">
    <source>
        <dbReference type="ARBA" id="ARBA00023163"/>
    </source>
</evidence>
<feature type="region of interest" description="Disordered" evidence="8">
    <location>
        <begin position="1"/>
        <end position="21"/>
    </location>
</feature>
<dbReference type="InterPro" id="IPR037046">
    <property type="entry name" value="AlkA_N_sf"/>
</dbReference>
<dbReference type="Pfam" id="PF06029">
    <property type="entry name" value="AlkA_N"/>
    <property type="match status" value="1"/>
</dbReference>
<evidence type="ECO:0000256" key="1">
    <source>
        <dbReference type="ARBA" id="ARBA00001947"/>
    </source>
</evidence>
<dbReference type="Pfam" id="PF12833">
    <property type="entry name" value="HTH_18"/>
    <property type="match status" value="1"/>
</dbReference>
<dbReference type="InterPro" id="IPR051912">
    <property type="entry name" value="Alkylbase_DNA_Glycosylase/TA"/>
</dbReference>
<dbReference type="PROSITE" id="PS01124">
    <property type="entry name" value="HTH_ARAC_FAMILY_2"/>
    <property type="match status" value="1"/>
</dbReference>
<dbReference type="Gene3D" id="1.10.10.60">
    <property type="entry name" value="Homeodomain-like"/>
    <property type="match status" value="1"/>
</dbReference>
<keyword evidence="11" id="KW-1185">Reference proteome</keyword>
<keyword evidence="2" id="KW-0489">Methyltransferase</keyword>
<comment type="caution">
    <text evidence="10">The sequence shown here is derived from an EMBL/GenBank/DDBJ whole genome shotgun (WGS) entry which is preliminary data.</text>
</comment>
<dbReference type="EMBL" id="QQXK01000004">
    <property type="protein sequence ID" value="RII43275.1"/>
    <property type="molecule type" value="Genomic_DNA"/>
</dbReference>
<dbReference type="GO" id="GO:0008168">
    <property type="term" value="F:methyltransferase activity"/>
    <property type="evidence" value="ECO:0007669"/>
    <property type="project" value="UniProtKB-KW"/>
</dbReference>
<dbReference type="GO" id="GO:0032131">
    <property type="term" value="F:alkylated DNA binding"/>
    <property type="evidence" value="ECO:0007669"/>
    <property type="project" value="TreeGrafter"/>
</dbReference>
<dbReference type="GO" id="GO:0032993">
    <property type="term" value="C:protein-DNA complex"/>
    <property type="evidence" value="ECO:0007669"/>
    <property type="project" value="TreeGrafter"/>
</dbReference>
<dbReference type="InterPro" id="IPR010316">
    <property type="entry name" value="AlkA_N"/>
</dbReference>
<dbReference type="GO" id="GO:0043565">
    <property type="term" value="F:sequence-specific DNA binding"/>
    <property type="evidence" value="ECO:0007669"/>
    <property type="project" value="InterPro"/>
</dbReference>
<dbReference type="SUPFAM" id="SSF48150">
    <property type="entry name" value="DNA-glycosylase"/>
    <property type="match status" value="1"/>
</dbReference>
<dbReference type="InterPro" id="IPR004026">
    <property type="entry name" value="Ada_DNA_repair_Zn-bd"/>
</dbReference>
<dbReference type="RefSeq" id="WP_119423647.1">
    <property type="nucleotide sequence ID" value="NZ_QQXK01000004.1"/>
</dbReference>
<dbReference type="GO" id="GO:0032259">
    <property type="term" value="P:methylation"/>
    <property type="evidence" value="ECO:0007669"/>
    <property type="project" value="UniProtKB-KW"/>
</dbReference>
<evidence type="ECO:0000259" key="9">
    <source>
        <dbReference type="PROSITE" id="PS01124"/>
    </source>
</evidence>
<dbReference type="SUPFAM" id="SSF46689">
    <property type="entry name" value="Homeodomain-like"/>
    <property type="match status" value="1"/>
</dbReference>
<comment type="cofactor">
    <cofactor evidence="1">
        <name>Zn(2+)</name>
        <dbReference type="ChEBI" id="CHEBI:29105"/>
    </cofactor>
</comment>
<reference evidence="10 11" key="1">
    <citation type="submission" date="2018-07" db="EMBL/GenBank/DDBJ databases">
        <title>Arthrobacter sp. nov., isolated from raw cow's milk with high bacterial count.</title>
        <authorList>
            <person name="Hahne J."/>
            <person name="Isele D."/>
            <person name="Lipski A."/>
        </authorList>
    </citation>
    <scope>NUCLEOTIDE SEQUENCE [LARGE SCALE GENOMIC DNA]</scope>
    <source>
        <strain evidence="10 11">JZ R-35</strain>
    </source>
</reference>
<evidence type="ECO:0000313" key="10">
    <source>
        <dbReference type="EMBL" id="RII43275.1"/>
    </source>
</evidence>
<gene>
    <name evidence="10" type="ORF">DWB68_02945</name>
</gene>
<evidence type="ECO:0000256" key="2">
    <source>
        <dbReference type="ARBA" id="ARBA00022603"/>
    </source>
</evidence>
<keyword evidence="5" id="KW-0010">Activator</keyword>
<evidence type="ECO:0000256" key="3">
    <source>
        <dbReference type="ARBA" id="ARBA00022763"/>
    </source>
</evidence>
<accession>A0A399JCK1</accession>
<keyword evidence="4" id="KW-0805">Transcription regulation</keyword>
<keyword evidence="6" id="KW-0804">Transcription</keyword>
<dbReference type="GO" id="GO:0043916">
    <property type="term" value="F:DNA-7-methylguanine glycosylase activity"/>
    <property type="evidence" value="ECO:0007669"/>
    <property type="project" value="TreeGrafter"/>
</dbReference>
<evidence type="ECO:0000256" key="4">
    <source>
        <dbReference type="ARBA" id="ARBA00023015"/>
    </source>
</evidence>
<protein>
    <submittedName>
        <fullName evidence="10">DNA-3-methyladenine glycosylase 2 family protein</fullName>
    </submittedName>
</protein>
<dbReference type="SUPFAM" id="SSF55945">
    <property type="entry name" value="TATA-box binding protein-like"/>
    <property type="match status" value="1"/>
</dbReference>
<dbReference type="AlphaFoldDB" id="A0A399JCK1"/>
<dbReference type="GO" id="GO:0005737">
    <property type="term" value="C:cytoplasm"/>
    <property type="evidence" value="ECO:0007669"/>
    <property type="project" value="TreeGrafter"/>
</dbReference>
<dbReference type="SMART" id="SM00342">
    <property type="entry name" value="HTH_ARAC"/>
    <property type="match status" value="1"/>
</dbReference>
<dbReference type="SUPFAM" id="SSF57884">
    <property type="entry name" value="Ada DNA repair protein, N-terminal domain (N-Ada 10)"/>
    <property type="match status" value="1"/>
</dbReference>
<dbReference type="InterPro" id="IPR035451">
    <property type="entry name" value="Ada-like_dom_sf"/>
</dbReference>
<feature type="compositionally biased region" description="Low complexity" evidence="8">
    <location>
        <begin position="379"/>
        <end position="429"/>
    </location>
</feature>
<proteinExistence type="predicted"/>
<dbReference type="SMART" id="SM01009">
    <property type="entry name" value="AlkA_N"/>
    <property type="match status" value="1"/>
</dbReference>
<dbReference type="InterPro" id="IPR011257">
    <property type="entry name" value="DNA_glycosylase"/>
</dbReference>
<dbReference type="PANTHER" id="PTHR43003:SF13">
    <property type="entry name" value="DNA-3-METHYLADENINE GLYCOSYLASE 2"/>
    <property type="match status" value="1"/>
</dbReference>
<dbReference type="GO" id="GO:0008725">
    <property type="term" value="F:DNA-3-methyladenine glycosylase activity"/>
    <property type="evidence" value="ECO:0007669"/>
    <property type="project" value="TreeGrafter"/>
</dbReference>
<feature type="region of interest" description="Disordered" evidence="8">
    <location>
        <begin position="379"/>
        <end position="436"/>
    </location>
</feature>
<evidence type="ECO:0000256" key="5">
    <source>
        <dbReference type="ARBA" id="ARBA00023159"/>
    </source>
</evidence>
<feature type="domain" description="HTH araC/xylS-type" evidence="9">
    <location>
        <begin position="114"/>
        <end position="212"/>
    </location>
</feature>
<keyword evidence="2" id="KW-0808">Transferase</keyword>
<name>A0A399JCK1_9MICC</name>
<dbReference type="Gene3D" id="3.30.310.20">
    <property type="entry name" value="DNA-3-methyladenine glycosylase AlkA, N-terminal domain"/>
    <property type="match status" value="1"/>
</dbReference>
<dbReference type="Gene3D" id="1.10.340.30">
    <property type="entry name" value="Hypothetical protein, domain 2"/>
    <property type="match status" value="1"/>
</dbReference>
<dbReference type="Gene3D" id="3.40.10.10">
    <property type="entry name" value="DNA Methylphosphotriester Repair Domain"/>
    <property type="match status" value="1"/>
</dbReference>
<sequence>MSIQEHDDAVTGPGTPLASGAEVTGAAAPLPFDAAYAAIHARDARFDGQFYTAVLSTKIYCRPSCPAPTPKPQNVRFVRTAAEAQGLGLRPCLRCFPEALPGTPQWAPRTELARRALELIAGGGLDEASLDTLARRLHTSPRTLHRVMVEETGAPPVAHARAHRARTAFRLLASTDLSNTEVAWAAGFGSVRQFNDTVKQVFDRTPSQLREAARRSPRITAPGVPAALSARLEARDPVDVAGLLAWFGARTLPGVDEVSGSRYRVAVRLPRGTGTVSVGLDADERLRASLVLDDAADLTAAVRVARHLFDLDADTPTIDAALGQLPWLRDAVNARPGARIPGEPTLTESLCRAIATQQVSVAAGRGQLRRLVEAANGPADTAAPDAGDAEPLAAAAAVPAASAGTQPAEPQASRASGGSGAEGEPAPSGTGLTPFPTAETALETLDAWFRGPAARRETFERVLTLLADAGEPTDRDGASALLERVGALKGIGPWTLAYARLRTVGDPDVDLSGDGALLSRARTLGLAEDKRRLTTLLDGARPWRSYAALHLWG</sequence>